<dbReference type="InterPro" id="IPR006162">
    <property type="entry name" value="Ppantetheine_attach_site"/>
</dbReference>
<dbReference type="Pfam" id="PF00501">
    <property type="entry name" value="AMP-binding"/>
    <property type="match status" value="1"/>
</dbReference>
<evidence type="ECO:0000313" key="7">
    <source>
        <dbReference type="EMBL" id="OJJ47320.1"/>
    </source>
</evidence>
<dbReference type="InterPro" id="IPR013120">
    <property type="entry name" value="FAR_NAD-bd"/>
</dbReference>
<feature type="domain" description="Thioester reductase (TE)" evidence="6">
    <location>
        <begin position="661"/>
        <end position="903"/>
    </location>
</feature>
<dbReference type="PROSITE" id="PS00012">
    <property type="entry name" value="PHOSPHOPANTETHEINE"/>
    <property type="match status" value="1"/>
</dbReference>
<dbReference type="GeneID" id="34613227"/>
<protein>
    <recommendedName>
        <fullName evidence="9">Carrier domain-containing protein</fullName>
    </recommendedName>
</protein>
<organism evidence="7 8">
    <name type="scientific">Penicilliopsis zonata CBS 506.65</name>
    <dbReference type="NCBI Taxonomy" id="1073090"/>
    <lineage>
        <taxon>Eukaryota</taxon>
        <taxon>Fungi</taxon>
        <taxon>Dikarya</taxon>
        <taxon>Ascomycota</taxon>
        <taxon>Pezizomycotina</taxon>
        <taxon>Eurotiomycetes</taxon>
        <taxon>Eurotiomycetidae</taxon>
        <taxon>Eurotiales</taxon>
        <taxon>Aspergillaceae</taxon>
        <taxon>Penicilliopsis</taxon>
    </lineage>
</organism>
<evidence type="ECO:0000259" key="6">
    <source>
        <dbReference type="Pfam" id="PF07993"/>
    </source>
</evidence>
<dbReference type="InterPro" id="IPR009081">
    <property type="entry name" value="PP-bd_ACP"/>
</dbReference>
<dbReference type="OrthoDB" id="429813at2759"/>
<dbReference type="AlphaFoldDB" id="A0A1L9SJC0"/>
<evidence type="ECO:0000256" key="3">
    <source>
        <dbReference type="SAM" id="MobiDB-lite"/>
    </source>
</evidence>
<dbReference type="InterPro" id="IPR036291">
    <property type="entry name" value="NAD(P)-bd_dom_sf"/>
</dbReference>
<proteinExistence type="predicted"/>
<dbReference type="InterPro" id="IPR051414">
    <property type="entry name" value="Adenylate-forming_Reductase"/>
</dbReference>
<evidence type="ECO:0000259" key="4">
    <source>
        <dbReference type="Pfam" id="PF00501"/>
    </source>
</evidence>
<feature type="domain" description="AMP-dependent synthetase/ligase" evidence="4">
    <location>
        <begin position="62"/>
        <end position="329"/>
    </location>
</feature>
<evidence type="ECO:0008006" key="9">
    <source>
        <dbReference type="Google" id="ProtNLM"/>
    </source>
</evidence>
<dbReference type="SUPFAM" id="SSF56801">
    <property type="entry name" value="Acetyl-CoA synthetase-like"/>
    <property type="match status" value="1"/>
</dbReference>
<sequence length="1078" mass="119093">MKERPEELVQQFGQLHVLDDLIRLRAADAIQVPILAYPTSSQDVTYDYYTGQDLDRLVDQTNNGTIVALLTVSDFSMVLTFFALSRLGYTVMMLSPRLSASACVSLLDAAGCDSLLYGATPSIRSIMGEIVKLKLVSCRSMLQPLASFSEDSDEESMETRVIVLHRRHRLDIQKTKIALILHSSGSTGNPKPLFLSHQALMTHPPRGPGLTSFNPLPWYHLHGLSTAIQAMWMRKTAFLWNAALPVTAQSLTAALHASQPESVHAVPYVLQLLCDSPQGVAVLKQCRLVTFGGAQCPDELGDRLTQQDVRFGGLFGSTETGLVAESVSRPAADPYWNYLRFFDNIRCFIWMKPLGDNLFECVYLAGHPALTVSNASEPPGSFHSRDVFTPHPSLPDRWKYVTRLDDRLTLVNGEKVLPLSIEGRIKQHPLVHDAIAVGVGRAAPGLLLFREETSAQLTDGQFLDAVWPAVQEANAHAEQFSQITRDMIAVMAVGTACPRTDKGSLIRGQVEMVFGKEIESLYTGQRQETRALLLELDTAATKDHLMMLCRKELALDLSAGVDTDLFAAGIDSLKAIHLRRLILRDFKFDDEMQSKIGSNVVLEMRSVSRLAAMICHLQQGRDDLIETEDEIGLMPGLVNKYSSFTPHVPRQRSGAGRSAVLTGATGSLGVHVLYRLLQDTAITTVYCLTRRENAMEAVLTSLDAKKLTITESQMSRITALHANLTSPTLGLAPATLNQMLDSVTLVIHTSWPVNFTLPLSSFEPQLASLHHLLQFSLDTHSPTPALFLFCSSISTVLASQHEPPMVIPETPTDLFTSALPTGYARSKLIGERLVSAAGRTAQARAFSLRIGQVSGHSKRGLWNDSEAITLLIRSALTLHALPDLSEFEPACSWLPVDVLAATILDIARANSNTHSNSSSLSPSSSSSSSSSSSPRKRRKGLRSRLGLTRTPTISKEKEEDKSVYNICNPHTFAWTALLGRLRTGGFEFETVELATWLDALRASRARGEERINPAVKLVEHYEQMYGATGKNKKTIMPRFVTDKAERESRTLRNGRLRMVQDGILDIYVRDWRRRWVDQ</sequence>
<dbReference type="Pfam" id="PF07993">
    <property type="entry name" value="NAD_binding_4"/>
    <property type="match status" value="1"/>
</dbReference>
<evidence type="ECO:0000256" key="2">
    <source>
        <dbReference type="ARBA" id="ARBA00022553"/>
    </source>
</evidence>
<dbReference type="PANTHER" id="PTHR43439:SF2">
    <property type="entry name" value="ENZYME, PUTATIVE (JCVI)-RELATED"/>
    <property type="match status" value="1"/>
</dbReference>
<evidence type="ECO:0000256" key="1">
    <source>
        <dbReference type="ARBA" id="ARBA00022450"/>
    </source>
</evidence>
<dbReference type="InterPro" id="IPR000873">
    <property type="entry name" value="AMP-dep_synth/lig_dom"/>
</dbReference>
<gene>
    <name evidence="7" type="ORF">ASPZODRAFT_166529</name>
</gene>
<keyword evidence="1" id="KW-0596">Phosphopantetheine</keyword>
<dbReference type="Pfam" id="PF00550">
    <property type="entry name" value="PP-binding"/>
    <property type="match status" value="1"/>
</dbReference>
<evidence type="ECO:0000313" key="8">
    <source>
        <dbReference type="Proteomes" id="UP000184188"/>
    </source>
</evidence>
<dbReference type="EMBL" id="KV878341">
    <property type="protein sequence ID" value="OJJ47320.1"/>
    <property type="molecule type" value="Genomic_DNA"/>
</dbReference>
<name>A0A1L9SJC0_9EURO</name>
<dbReference type="PROSITE" id="PS00455">
    <property type="entry name" value="AMP_BINDING"/>
    <property type="match status" value="1"/>
</dbReference>
<dbReference type="VEuPathDB" id="FungiDB:ASPZODRAFT_166529"/>
<dbReference type="SUPFAM" id="SSF51735">
    <property type="entry name" value="NAD(P)-binding Rossmann-fold domains"/>
    <property type="match status" value="1"/>
</dbReference>
<feature type="domain" description="Carrier" evidence="5">
    <location>
        <begin position="545"/>
        <end position="614"/>
    </location>
</feature>
<dbReference type="Pfam" id="PF23562">
    <property type="entry name" value="AMP-binding_C_3"/>
    <property type="match status" value="1"/>
</dbReference>
<dbReference type="PANTHER" id="PTHR43439">
    <property type="entry name" value="PHENYLACETATE-COENZYME A LIGASE"/>
    <property type="match status" value="1"/>
</dbReference>
<dbReference type="InterPro" id="IPR042099">
    <property type="entry name" value="ANL_N_sf"/>
</dbReference>
<dbReference type="Gene3D" id="3.40.50.12780">
    <property type="entry name" value="N-terminal domain of ligase-like"/>
    <property type="match status" value="1"/>
</dbReference>
<evidence type="ECO:0000259" key="5">
    <source>
        <dbReference type="Pfam" id="PF00550"/>
    </source>
</evidence>
<dbReference type="RefSeq" id="XP_022581830.1">
    <property type="nucleotide sequence ID" value="XM_022726763.1"/>
</dbReference>
<dbReference type="Gene3D" id="3.40.50.720">
    <property type="entry name" value="NAD(P)-binding Rossmann-like Domain"/>
    <property type="match status" value="1"/>
</dbReference>
<reference evidence="8" key="1">
    <citation type="journal article" date="2017" name="Genome Biol.">
        <title>Comparative genomics reveals high biological diversity and specific adaptations in the industrially and medically important fungal genus Aspergillus.</title>
        <authorList>
            <person name="de Vries R.P."/>
            <person name="Riley R."/>
            <person name="Wiebenga A."/>
            <person name="Aguilar-Osorio G."/>
            <person name="Amillis S."/>
            <person name="Uchima C.A."/>
            <person name="Anderluh G."/>
            <person name="Asadollahi M."/>
            <person name="Askin M."/>
            <person name="Barry K."/>
            <person name="Battaglia E."/>
            <person name="Bayram O."/>
            <person name="Benocci T."/>
            <person name="Braus-Stromeyer S.A."/>
            <person name="Caldana C."/>
            <person name="Canovas D."/>
            <person name="Cerqueira G.C."/>
            <person name="Chen F."/>
            <person name="Chen W."/>
            <person name="Choi C."/>
            <person name="Clum A."/>
            <person name="Dos Santos R.A."/>
            <person name="Damasio A.R."/>
            <person name="Diallinas G."/>
            <person name="Emri T."/>
            <person name="Fekete E."/>
            <person name="Flipphi M."/>
            <person name="Freyberg S."/>
            <person name="Gallo A."/>
            <person name="Gournas C."/>
            <person name="Habgood R."/>
            <person name="Hainaut M."/>
            <person name="Harispe M.L."/>
            <person name="Henrissat B."/>
            <person name="Hilden K.S."/>
            <person name="Hope R."/>
            <person name="Hossain A."/>
            <person name="Karabika E."/>
            <person name="Karaffa L."/>
            <person name="Karanyi Z."/>
            <person name="Krasevec N."/>
            <person name="Kuo A."/>
            <person name="Kusch H."/>
            <person name="LaButti K."/>
            <person name="Lagendijk E.L."/>
            <person name="Lapidus A."/>
            <person name="Levasseur A."/>
            <person name="Lindquist E."/>
            <person name="Lipzen A."/>
            <person name="Logrieco A.F."/>
            <person name="MacCabe A."/>
            <person name="Maekelae M.R."/>
            <person name="Malavazi I."/>
            <person name="Melin P."/>
            <person name="Meyer V."/>
            <person name="Mielnichuk N."/>
            <person name="Miskei M."/>
            <person name="Molnar A.P."/>
            <person name="Mule G."/>
            <person name="Ngan C.Y."/>
            <person name="Orejas M."/>
            <person name="Orosz E."/>
            <person name="Ouedraogo J.P."/>
            <person name="Overkamp K.M."/>
            <person name="Park H.-S."/>
            <person name="Perrone G."/>
            <person name="Piumi F."/>
            <person name="Punt P.J."/>
            <person name="Ram A.F."/>
            <person name="Ramon A."/>
            <person name="Rauscher S."/>
            <person name="Record E."/>
            <person name="Riano-Pachon D.M."/>
            <person name="Robert V."/>
            <person name="Roehrig J."/>
            <person name="Ruller R."/>
            <person name="Salamov A."/>
            <person name="Salih N.S."/>
            <person name="Samson R.A."/>
            <person name="Sandor E."/>
            <person name="Sanguinetti M."/>
            <person name="Schuetze T."/>
            <person name="Sepcic K."/>
            <person name="Shelest E."/>
            <person name="Sherlock G."/>
            <person name="Sophianopoulou V."/>
            <person name="Squina F.M."/>
            <person name="Sun H."/>
            <person name="Susca A."/>
            <person name="Todd R.B."/>
            <person name="Tsang A."/>
            <person name="Unkles S.E."/>
            <person name="van de Wiele N."/>
            <person name="van Rossen-Uffink D."/>
            <person name="Oliveira J.V."/>
            <person name="Vesth T.C."/>
            <person name="Visser J."/>
            <person name="Yu J.-H."/>
            <person name="Zhou M."/>
            <person name="Andersen M.R."/>
            <person name="Archer D.B."/>
            <person name="Baker S.E."/>
            <person name="Benoit I."/>
            <person name="Brakhage A.A."/>
            <person name="Braus G.H."/>
            <person name="Fischer R."/>
            <person name="Frisvad J.C."/>
            <person name="Goldman G.H."/>
            <person name="Houbraken J."/>
            <person name="Oakley B."/>
            <person name="Pocsi I."/>
            <person name="Scazzocchio C."/>
            <person name="Seiboth B."/>
            <person name="vanKuyk P.A."/>
            <person name="Wortman J."/>
            <person name="Dyer P.S."/>
            <person name="Grigoriev I.V."/>
        </authorList>
    </citation>
    <scope>NUCLEOTIDE SEQUENCE [LARGE SCALE GENOMIC DNA]</scope>
    <source>
        <strain evidence="8">CBS 506.65</strain>
    </source>
</reference>
<feature type="region of interest" description="Disordered" evidence="3">
    <location>
        <begin position="912"/>
        <end position="954"/>
    </location>
</feature>
<dbReference type="STRING" id="1073090.A0A1L9SJC0"/>
<dbReference type="Proteomes" id="UP000184188">
    <property type="component" value="Unassembled WGS sequence"/>
</dbReference>
<keyword evidence="2" id="KW-0597">Phosphoprotein</keyword>
<keyword evidence="8" id="KW-1185">Reference proteome</keyword>
<dbReference type="InterPro" id="IPR020845">
    <property type="entry name" value="AMP-binding_CS"/>
</dbReference>
<accession>A0A1L9SJC0</accession>
<feature type="compositionally biased region" description="Low complexity" evidence="3">
    <location>
        <begin position="917"/>
        <end position="933"/>
    </location>
</feature>